<organism evidence="1 2">
    <name type="scientific">Mesonia oceanica</name>
    <dbReference type="NCBI Taxonomy" id="2687242"/>
    <lineage>
        <taxon>Bacteria</taxon>
        <taxon>Pseudomonadati</taxon>
        <taxon>Bacteroidota</taxon>
        <taxon>Flavobacteriia</taxon>
        <taxon>Flavobacteriales</taxon>
        <taxon>Flavobacteriaceae</taxon>
        <taxon>Mesonia</taxon>
    </lineage>
</organism>
<accession>A0AC61Y564</accession>
<name>A0AC61Y564_9FLAO</name>
<protein>
    <submittedName>
        <fullName evidence="1">Type II secretion system protein E</fullName>
    </submittedName>
</protein>
<gene>
    <name evidence="1" type="primary">gspE</name>
    <name evidence="1" type="ORF">FVB9532_00840</name>
</gene>
<proteinExistence type="predicted"/>
<dbReference type="Proteomes" id="UP000356253">
    <property type="component" value="Unassembled WGS sequence"/>
</dbReference>
<evidence type="ECO:0000313" key="1">
    <source>
        <dbReference type="EMBL" id="VVU99585.1"/>
    </source>
</evidence>
<sequence length="464" mass="52439">MKELPVLNTKLLQQINPKIARFYSVIPKDYNSEKLTLWLSDGRANNLQSLEKELELILGKKVSFELLSEKDISILLSKYYQKEKKESKYSSKGNFVDEVIFDAFNAGVSDIHIEIYSDEARIRFRIDGKLLEHKVIDLNNYLELINQVKIKSNLDITEKRLPQDGRIEYEEFDIRVSVLPTHYGEKAVLRILGRDASNLSLIDLGFSEEDFKVYTEGIKNNNGIILISGPTGSGKTTTLYASLKSLNDIDRNISTIEDPIEYTLKGINQVQLKESIGFGFVAALKSFLRQDPDIIMVGEIRDSETAQMAIRASLTGHLVFSTIHTNSALGTISRLIDMGVPPFLIADTLKLSIAQRLIRKLCENCKKKVEIANDSFPNNFRPPFSIEECFEQVGCEECSYTGYNGREAIYEIVNIEDEIAESIKVNKISEIKIKDSNKLSYKAFGLLKEGVTSLDEVYSLLITS</sequence>
<comment type="caution">
    <text evidence="1">The sequence shown here is derived from an EMBL/GenBank/DDBJ whole genome shotgun (WGS) entry which is preliminary data.</text>
</comment>
<keyword evidence="2" id="KW-1185">Reference proteome</keyword>
<reference evidence="1" key="1">
    <citation type="submission" date="2019-09" db="EMBL/GenBank/DDBJ databases">
        <authorList>
            <person name="Rodrigo-Torres L."/>
            <person name="Arahal R. D."/>
            <person name="Lucena T."/>
        </authorList>
    </citation>
    <scope>NUCLEOTIDE SEQUENCE</scope>
    <source>
        <strain evidence="1">ISS653</strain>
    </source>
</reference>
<dbReference type="EMBL" id="CABVMM010000003">
    <property type="protein sequence ID" value="VVU99585.1"/>
    <property type="molecule type" value="Genomic_DNA"/>
</dbReference>
<evidence type="ECO:0000313" key="2">
    <source>
        <dbReference type="Proteomes" id="UP000356253"/>
    </source>
</evidence>